<sequence length="52" mass="5376">GGGGAEAEVEARQTRLGQALCWLHLLTTITDLRSSSDETGKRSSGVTESVSG</sequence>
<dbReference type="EMBL" id="JAGKQM010000321">
    <property type="protein sequence ID" value="KAH0854679.1"/>
    <property type="molecule type" value="Genomic_DNA"/>
</dbReference>
<keyword evidence="3" id="KW-1185">Reference proteome</keyword>
<dbReference type="Proteomes" id="UP000824890">
    <property type="component" value="Unassembled WGS sequence"/>
</dbReference>
<evidence type="ECO:0000313" key="2">
    <source>
        <dbReference type="EMBL" id="KAH0854679.1"/>
    </source>
</evidence>
<organism evidence="2 3">
    <name type="scientific">Brassica napus</name>
    <name type="common">Rape</name>
    <dbReference type="NCBI Taxonomy" id="3708"/>
    <lineage>
        <taxon>Eukaryota</taxon>
        <taxon>Viridiplantae</taxon>
        <taxon>Streptophyta</taxon>
        <taxon>Embryophyta</taxon>
        <taxon>Tracheophyta</taxon>
        <taxon>Spermatophyta</taxon>
        <taxon>Magnoliopsida</taxon>
        <taxon>eudicotyledons</taxon>
        <taxon>Gunneridae</taxon>
        <taxon>Pentapetalae</taxon>
        <taxon>rosids</taxon>
        <taxon>malvids</taxon>
        <taxon>Brassicales</taxon>
        <taxon>Brassicaceae</taxon>
        <taxon>Brassiceae</taxon>
        <taxon>Brassica</taxon>
    </lineage>
</organism>
<feature type="non-terminal residue" evidence="2">
    <location>
        <position position="1"/>
    </location>
</feature>
<proteinExistence type="predicted"/>
<evidence type="ECO:0000313" key="3">
    <source>
        <dbReference type="Proteomes" id="UP000824890"/>
    </source>
</evidence>
<protein>
    <submittedName>
        <fullName evidence="2">Uncharacterized protein</fullName>
    </submittedName>
</protein>
<name>A0ABQ7XFH2_BRANA</name>
<feature type="region of interest" description="Disordered" evidence="1">
    <location>
        <begin position="33"/>
        <end position="52"/>
    </location>
</feature>
<comment type="caution">
    <text evidence="2">The sequence shown here is derived from an EMBL/GenBank/DDBJ whole genome shotgun (WGS) entry which is preliminary data.</text>
</comment>
<gene>
    <name evidence="2" type="ORF">HID58_057787</name>
</gene>
<accession>A0ABQ7XFH2</accession>
<reference evidence="2 3" key="1">
    <citation type="submission" date="2021-05" db="EMBL/GenBank/DDBJ databases">
        <title>Genome Assembly of Synthetic Allotetraploid Brassica napus Reveals Homoeologous Exchanges between Subgenomes.</title>
        <authorList>
            <person name="Davis J.T."/>
        </authorList>
    </citation>
    <scope>NUCLEOTIDE SEQUENCE [LARGE SCALE GENOMIC DNA]</scope>
    <source>
        <strain evidence="3">cv. Da-Ae</strain>
        <tissue evidence="2">Seedling</tissue>
    </source>
</reference>
<evidence type="ECO:0000256" key="1">
    <source>
        <dbReference type="SAM" id="MobiDB-lite"/>
    </source>
</evidence>
<feature type="compositionally biased region" description="Polar residues" evidence="1">
    <location>
        <begin position="42"/>
        <end position="52"/>
    </location>
</feature>